<protein>
    <submittedName>
        <fullName evidence="1">Uncharacterized protein</fullName>
    </submittedName>
</protein>
<dbReference type="EMBL" id="JAPDRQ010000222">
    <property type="protein sequence ID" value="KAJ9652025.1"/>
    <property type="molecule type" value="Genomic_DNA"/>
</dbReference>
<evidence type="ECO:0000313" key="2">
    <source>
        <dbReference type="Proteomes" id="UP001172386"/>
    </source>
</evidence>
<gene>
    <name evidence="1" type="ORF">H2198_008726</name>
</gene>
<reference evidence="1" key="1">
    <citation type="submission" date="2022-10" db="EMBL/GenBank/DDBJ databases">
        <title>Culturing micro-colonial fungi from biological soil crusts in the Mojave desert and describing Neophaeococcomyces mojavensis, and introducing the new genera and species Taxawa tesnikishii.</title>
        <authorList>
            <person name="Kurbessoian T."/>
            <person name="Stajich J.E."/>
        </authorList>
    </citation>
    <scope>NUCLEOTIDE SEQUENCE</scope>
    <source>
        <strain evidence="1">JES_112</strain>
    </source>
</reference>
<keyword evidence="2" id="KW-1185">Reference proteome</keyword>
<name>A0ACC2ZWK6_9EURO</name>
<sequence>MPSPVAFHGTLIHSVTISEVEILENTLLVVDGNGLIVHLEPGISPESLNSRLASFRLNLSPSSIHHLRHGDFLIPGFIDTHNHAPQWNQRGLGRGLQILDWLDQITFKNESKFADTTHAARVYEKCVSGMLKQGVTTASYYASLHGPATNILADTCLRKGQRALIGKCNMDRNSPSFYIEPSAQDSLDATRDVISHIQSIDPTGATVRPVITPRFAISCTDELLSGLGDLARAHPTLPIQTHFNEAQSEIDATLSLFPQFTNEVDLYKHFNLLTRHTILAHCCHMTPSEITSLQTLDCGIAHCPIANTTVGGGFMAAPIRTFLNAGITKIGLGTDSGGGFSSSILDAMRQAFIVSNAREMMSDGKEKAVSIDEAFYMATWGGAKVCGIGEKVGRFEVGKEFDAILVRTEEDSEPDEHGLGGDVGVMTPVEEGDSVRTVFEKFIMSGDDRNFATVWVKGRQVKG</sequence>
<evidence type="ECO:0000313" key="1">
    <source>
        <dbReference type="EMBL" id="KAJ9652025.1"/>
    </source>
</evidence>
<accession>A0ACC2ZWK6</accession>
<organism evidence="1 2">
    <name type="scientific">Neophaeococcomyces mojaviensis</name>
    <dbReference type="NCBI Taxonomy" id="3383035"/>
    <lineage>
        <taxon>Eukaryota</taxon>
        <taxon>Fungi</taxon>
        <taxon>Dikarya</taxon>
        <taxon>Ascomycota</taxon>
        <taxon>Pezizomycotina</taxon>
        <taxon>Eurotiomycetes</taxon>
        <taxon>Chaetothyriomycetidae</taxon>
        <taxon>Chaetothyriales</taxon>
        <taxon>Chaetothyriales incertae sedis</taxon>
        <taxon>Neophaeococcomyces</taxon>
    </lineage>
</organism>
<proteinExistence type="predicted"/>
<comment type="caution">
    <text evidence="1">The sequence shown here is derived from an EMBL/GenBank/DDBJ whole genome shotgun (WGS) entry which is preliminary data.</text>
</comment>
<dbReference type="Proteomes" id="UP001172386">
    <property type="component" value="Unassembled WGS sequence"/>
</dbReference>